<dbReference type="Pfam" id="PF01610">
    <property type="entry name" value="DDE_Tnp_ISL3"/>
    <property type="match status" value="1"/>
</dbReference>
<dbReference type="OrthoDB" id="287363at2"/>
<protein>
    <recommendedName>
        <fullName evidence="1">Transposase IS204/IS1001/IS1096/IS1165 DDE domain-containing protein</fullName>
    </recommendedName>
</protein>
<name>A0A1Q2L184_9BACL</name>
<dbReference type="InterPro" id="IPR047951">
    <property type="entry name" value="Transpos_ISL3"/>
</dbReference>
<dbReference type="EMBL" id="CP019640">
    <property type="protein sequence ID" value="AQQ54199.1"/>
    <property type="molecule type" value="Genomic_DNA"/>
</dbReference>
<proteinExistence type="predicted"/>
<accession>A0A1Q2L184</accession>
<keyword evidence="3" id="KW-1185">Reference proteome</keyword>
<dbReference type="KEGG" id="pmar:B0X71_14540"/>
<dbReference type="Proteomes" id="UP000188184">
    <property type="component" value="Chromosome"/>
</dbReference>
<evidence type="ECO:0000259" key="1">
    <source>
        <dbReference type="Pfam" id="PF01610"/>
    </source>
</evidence>
<dbReference type="RefSeq" id="WP_077590090.1">
    <property type="nucleotide sequence ID" value="NZ_CP019640.1"/>
</dbReference>
<feature type="domain" description="Transposase IS204/IS1001/IS1096/IS1165 DDE" evidence="1">
    <location>
        <begin position="11"/>
        <end position="88"/>
    </location>
</feature>
<dbReference type="PANTHER" id="PTHR33498:SF1">
    <property type="entry name" value="TRANSPOSASE FOR INSERTION SEQUENCE ELEMENT IS1557"/>
    <property type="match status" value="1"/>
</dbReference>
<evidence type="ECO:0000313" key="3">
    <source>
        <dbReference type="Proteomes" id="UP000188184"/>
    </source>
</evidence>
<sequence length="89" mass="10454">MTSLHLPFVDIDDFAFKKRFTYGTLFIDLLTHEPMDMLEIREPIQVIEWLQKHPPIELITRDGSKLYAVAVKEASPNILQVADRWHLLH</sequence>
<reference evidence="2 3" key="1">
    <citation type="submission" date="2017-02" db="EMBL/GenBank/DDBJ databases">
        <title>The complete genomic sequence of a novel cold adapted crude oil-degrading bacterium Planococcus qaidamina Y42.</title>
        <authorList>
            <person name="Yang R."/>
        </authorList>
    </citation>
    <scope>NUCLEOTIDE SEQUENCE [LARGE SCALE GENOMIC DNA]</scope>
    <source>
        <strain evidence="2 3">Y42</strain>
    </source>
</reference>
<dbReference type="AlphaFoldDB" id="A0A1Q2L184"/>
<evidence type="ECO:0000313" key="2">
    <source>
        <dbReference type="EMBL" id="AQQ54199.1"/>
    </source>
</evidence>
<gene>
    <name evidence="2" type="ORF">B0X71_14540</name>
</gene>
<dbReference type="PANTHER" id="PTHR33498">
    <property type="entry name" value="TRANSPOSASE FOR INSERTION SEQUENCE ELEMENT IS1557"/>
    <property type="match status" value="1"/>
</dbReference>
<dbReference type="InterPro" id="IPR002560">
    <property type="entry name" value="Transposase_DDE"/>
</dbReference>
<organism evidence="2 3">
    <name type="scientific">Planococcus lenghuensis</name>
    <dbReference type="NCBI Taxonomy" id="2213202"/>
    <lineage>
        <taxon>Bacteria</taxon>
        <taxon>Bacillati</taxon>
        <taxon>Bacillota</taxon>
        <taxon>Bacilli</taxon>
        <taxon>Bacillales</taxon>
        <taxon>Caryophanaceae</taxon>
        <taxon>Planococcus</taxon>
    </lineage>
</organism>